<dbReference type="AlphaFoldDB" id="A0AA49GRI7"/>
<organism evidence="1">
    <name type="scientific">Roseihalotalea indica</name>
    <dbReference type="NCBI Taxonomy" id="2867963"/>
    <lineage>
        <taxon>Bacteria</taxon>
        <taxon>Pseudomonadati</taxon>
        <taxon>Bacteroidota</taxon>
        <taxon>Cytophagia</taxon>
        <taxon>Cytophagales</taxon>
        <taxon>Catalimonadaceae</taxon>
        <taxon>Roseihalotalea</taxon>
    </lineage>
</organism>
<reference evidence="1" key="1">
    <citation type="journal article" date="2023" name="Comput. Struct. Biotechnol. J.">
        <title>Discovery of a novel marine Bacteroidetes with a rich repertoire of carbohydrate-active enzymes.</title>
        <authorList>
            <person name="Chen B."/>
            <person name="Liu G."/>
            <person name="Chen Q."/>
            <person name="Wang H."/>
            <person name="Liu L."/>
            <person name="Tang K."/>
        </authorList>
    </citation>
    <scope>NUCLEOTIDE SEQUENCE</scope>
    <source>
        <strain evidence="1">TK19036</strain>
    </source>
</reference>
<evidence type="ECO:0000313" key="1">
    <source>
        <dbReference type="EMBL" id="WKN39665.1"/>
    </source>
</evidence>
<sequence>MKKLLFFWKSNTPVVGEPSEPRGVHHTVSYASSYEETWAHIRREARSIQAQSANLTPKERVLA</sequence>
<accession>A0AA49GRI7</accession>
<name>A0AA49GRI7_9BACT</name>
<gene>
    <name evidence="1" type="ORF">K4G66_13280</name>
</gene>
<reference evidence="1" key="2">
    <citation type="journal article" date="2024" name="Antonie Van Leeuwenhoek">
        <title>Roseihalotalea indica gen. nov., sp. nov., a halophilic Bacteroidetes from mesopelagic Southwest Indian Ocean with higher carbohydrate metabolic potential.</title>
        <authorList>
            <person name="Chen B."/>
            <person name="Zhang M."/>
            <person name="Lin D."/>
            <person name="Ye J."/>
            <person name="Tang K."/>
        </authorList>
    </citation>
    <scope>NUCLEOTIDE SEQUENCE</scope>
    <source>
        <strain evidence="1">TK19036</strain>
    </source>
</reference>
<protein>
    <submittedName>
        <fullName evidence="1">Uncharacterized protein</fullName>
    </submittedName>
</protein>
<dbReference type="EMBL" id="CP120682">
    <property type="protein sequence ID" value="WKN39665.1"/>
    <property type="molecule type" value="Genomic_DNA"/>
</dbReference>
<proteinExistence type="predicted"/>